<dbReference type="Proteomes" id="UP000215335">
    <property type="component" value="Unassembled WGS sequence"/>
</dbReference>
<proteinExistence type="predicted"/>
<dbReference type="AlphaFoldDB" id="A0A232FHU6"/>
<sequence>LDCTRENSRTSRTSIGVARIKQTLARTQHTNRLIHWATGSRKKKKRKSIASPKYSPGIVILVSRSSAGVEKTLSRQSLERPDSLLALPRFGYPILDLI</sequence>
<keyword evidence="2" id="KW-1185">Reference proteome</keyword>
<dbReference type="EMBL" id="NNAY01000207">
    <property type="protein sequence ID" value="OXU30029.1"/>
    <property type="molecule type" value="Genomic_DNA"/>
</dbReference>
<evidence type="ECO:0000313" key="2">
    <source>
        <dbReference type="Proteomes" id="UP000215335"/>
    </source>
</evidence>
<organism evidence="1 2">
    <name type="scientific">Trichomalopsis sarcophagae</name>
    <dbReference type="NCBI Taxonomy" id="543379"/>
    <lineage>
        <taxon>Eukaryota</taxon>
        <taxon>Metazoa</taxon>
        <taxon>Ecdysozoa</taxon>
        <taxon>Arthropoda</taxon>
        <taxon>Hexapoda</taxon>
        <taxon>Insecta</taxon>
        <taxon>Pterygota</taxon>
        <taxon>Neoptera</taxon>
        <taxon>Endopterygota</taxon>
        <taxon>Hymenoptera</taxon>
        <taxon>Apocrita</taxon>
        <taxon>Proctotrupomorpha</taxon>
        <taxon>Chalcidoidea</taxon>
        <taxon>Pteromalidae</taxon>
        <taxon>Pteromalinae</taxon>
        <taxon>Trichomalopsis</taxon>
    </lineage>
</organism>
<protein>
    <submittedName>
        <fullName evidence="1">Uncharacterized protein</fullName>
    </submittedName>
</protein>
<name>A0A232FHU6_9HYME</name>
<comment type="caution">
    <text evidence="1">The sequence shown here is derived from an EMBL/GenBank/DDBJ whole genome shotgun (WGS) entry which is preliminary data.</text>
</comment>
<gene>
    <name evidence="1" type="ORF">TSAR_007894</name>
</gene>
<feature type="non-terminal residue" evidence="1">
    <location>
        <position position="1"/>
    </location>
</feature>
<accession>A0A232FHU6</accession>
<evidence type="ECO:0000313" key="1">
    <source>
        <dbReference type="EMBL" id="OXU30029.1"/>
    </source>
</evidence>
<reference evidence="1 2" key="1">
    <citation type="journal article" date="2017" name="Curr. Biol.">
        <title>The Evolution of Venom by Co-option of Single-Copy Genes.</title>
        <authorList>
            <person name="Martinson E.O."/>
            <person name="Mrinalini"/>
            <person name="Kelkar Y.D."/>
            <person name="Chang C.H."/>
            <person name="Werren J.H."/>
        </authorList>
    </citation>
    <scope>NUCLEOTIDE SEQUENCE [LARGE SCALE GENOMIC DNA]</scope>
    <source>
        <strain evidence="1 2">Alberta</strain>
        <tissue evidence="1">Whole body</tissue>
    </source>
</reference>